<dbReference type="PANTHER" id="PTHR30472">
    <property type="entry name" value="FERRIC ENTEROBACTIN TRANSPORT SYSTEM PERMEASE PROTEIN"/>
    <property type="match status" value="1"/>
</dbReference>
<evidence type="ECO:0000256" key="1">
    <source>
        <dbReference type="ARBA" id="ARBA00004651"/>
    </source>
</evidence>
<evidence type="ECO:0000256" key="6">
    <source>
        <dbReference type="ARBA" id="ARBA00022989"/>
    </source>
</evidence>
<feature type="transmembrane region" description="Helical" evidence="8">
    <location>
        <begin position="89"/>
        <end position="109"/>
    </location>
</feature>
<feature type="transmembrane region" description="Helical" evidence="8">
    <location>
        <begin position="115"/>
        <end position="137"/>
    </location>
</feature>
<evidence type="ECO:0000256" key="8">
    <source>
        <dbReference type="SAM" id="Phobius"/>
    </source>
</evidence>
<comment type="subcellular location">
    <subcellularLocation>
        <location evidence="1">Cell membrane</location>
        <topology evidence="1">Multi-pass membrane protein</topology>
    </subcellularLocation>
</comment>
<keyword evidence="6 8" id="KW-1133">Transmembrane helix</keyword>
<dbReference type="InterPro" id="IPR037294">
    <property type="entry name" value="ABC_BtuC-like"/>
</dbReference>
<evidence type="ECO:0000256" key="7">
    <source>
        <dbReference type="ARBA" id="ARBA00023136"/>
    </source>
</evidence>
<evidence type="ECO:0000256" key="2">
    <source>
        <dbReference type="ARBA" id="ARBA00007935"/>
    </source>
</evidence>
<dbReference type="Pfam" id="PF01032">
    <property type="entry name" value="FecCD"/>
    <property type="match status" value="1"/>
</dbReference>
<organism evidence="9 10">
    <name type="scientific">Pseudaeromonas sharmana</name>
    <dbReference type="NCBI Taxonomy" id="328412"/>
    <lineage>
        <taxon>Bacteria</taxon>
        <taxon>Pseudomonadati</taxon>
        <taxon>Pseudomonadota</taxon>
        <taxon>Gammaproteobacteria</taxon>
        <taxon>Aeromonadales</taxon>
        <taxon>Aeromonadaceae</taxon>
        <taxon>Pseudaeromonas</taxon>
    </lineage>
</organism>
<feature type="transmembrane region" description="Helical" evidence="8">
    <location>
        <begin position="308"/>
        <end position="328"/>
    </location>
</feature>
<sequence length="336" mass="35481">MRLPLHSALPLLGIPLLLVTLISLYSGALPLSLAETWQALWRQGDSTHQLVIWQIRLPRSLMAIAVGALLALSGAVLQGLFRNPLADPGIIGVSGGAALGAGLAIVLLPTLSLPWLTLGSTTLLAFVGGMLTTLLVYRLGRGPFGTSMAMMLLAGVAVGAIAFSVLGLLNYVADDEQLRDLSLWQMGSLAGASWPRVILALLMALLFWGWSQRQAGRLNALLLGEAEARHLGVAVERLKRNAILVCALAVGISVAAAGMIGFIGLMVPHLVRLISGPDYRRLLPLSALGGALLLLFADLLARQLAPPAEIPVGLITALIGAPFFIWLLHQQRGSRP</sequence>
<keyword evidence="5 8" id="KW-0812">Transmembrane</keyword>
<feature type="transmembrane region" description="Helical" evidence="8">
    <location>
        <begin position="193"/>
        <end position="210"/>
    </location>
</feature>
<dbReference type="PANTHER" id="PTHR30472:SF25">
    <property type="entry name" value="ABC TRANSPORTER PERMEASE PROTEIN MJ0876-RELATED"/>
    <property type="match status" value="1"/>
</dbReference>
<feature type="transmembrane region" description="Helical" evidence="8">
    <location>
        <begin position="149"/>
        <end position="173"/>
    </location>
</feature>
<comment type="caution">
    <text evidence="9">The sequence shown here is derived from an EMBL/GenBank/DDBJ whole genome shotgun (WGS) entry which is preliminary data.</text>
</comment>
<dbReference type="RefSeq" id="WP_377153159.1">
    <property type="nucleotide sequence ID" value="NZ_JBHSAF010000014.1"/>
</dbReference>
<evidence type="ECO:0000256" key="5">
    <source>
        <dbReference type="ARBA" id="ARBA00022692"/>
    </source>
</evidence>
<keyword evidence="4" id="KW-1003">Cell membrane</keyword>
<keyword evidence="3" id="KW-0813">Transport</keyword>
<dbReference type="Gene3D" id="1.10.3470.10">
    <property type="entry name" value="ABC transporter involved in vitamin B12 uptake, BtuC"/>
    <property type="match status" value="1"/>
</dbReference>
<dbReference type="InterPro" id="IPR000522">
    <property type="entry name" value="ABC_transptr_permease_BtuC"/>
</dbReference>
<comment type="similarity">
    <text evidence="2">Belongs to the binding-protein-dependent transport system permease family. FecCD subfamily.</text>
</comment>
<protein>
    <submittedName>
        <fullName evidence="9">FecCD family ABC transporter permease</fullName>
    </submittedName>
</protein>
<feature type="transmembrane region" description="Helical" evidence="8">
    <location>
        <begin position="242"/>
        <end position="270"/>
    </location>
</feature>
<evidence type="ECO:0000256" key="4">
    <source>
        <dbReference type="ARBA" id="ARBA00022475"/>
    </source>
</evidence>
<evidence type="ECO:0000256" key="3">
    <source>
        <dbReference type="ARBA" id="ARBA00022448"/>
    </source>
</evidence>
<name>A0ABV8CQ77_9GAMM</name>
<keyword evidence="7 8" id="KW-0472">Membrane</keyword>
<keyword evidence="10" id="KW-1185">Reference proteome</keyword>
<dbReference type="Proteomes" id="UP001595692">
    <property type="component" value="Unassembled WGS sequence"/>
</dbReference>
<proteinExistence type="inferred from homology"/>
<feature type="transmembrane region" description="Helical" evidence="8">
    <location>
        <begin position="58"/>
        <end position="77"/>
    </location>
</feature>
<evidence type="ECO:0000313" key="10">
    <source>
        <dbReference type="Proteomes" id="UP001595692"/>
    </source>
</evidence>
<reference evidence="10" key="1">
    <citation type="journal article" date="2019" name="Int. J. Syst. Evol. Microbiol.">
        <title>The Global Catalogue of Microorganisms (GCM) 10K type strain sequencing project: providing services to taxonomists for standard genome sequencing and annotation.</title>
        <authorList>
            <consortium name="The Broad Institute Genomics Platform"/>
            <consortium name="The Broad Institute Genome Sequencing Center for Infectious Disease"/>
            <person name="Wu L."/>
            <person name="Ma J."/>
        </authorList>
    </citation>
    <scope>NUCLEOTIDE SEQUENCE [LARGE SCALE GENOMIC DNA]</scope>
    <source>
        <strain evidence="10">CCUG 54939</strain>
    </source>
</reference>
<accession>A0ABV8CQ77</accession>
<gene>
    <name evidence="9" type="ORF">ACFOSS_12940</name>
</gene>
<dbReference type="CDD" id="cd06550">
    <property type="entry name" value="TM_ABC_iron-siderophores_like"/>
    <property type="match status" value="1"/>
</dbReference>
<feature type="transmembrane region" description="Helical" evidence="8">
    <location>
        <begin position="282"/>
        <end position="301"/>
    </location>
</feature>
<evidence type="ECO:0000313" key="9">
    <source>
        <dbReference type="EMBL" id="MFC3914365.1"/>
    </source>
</evidence>
<dbReference type="EMBL" id="JBHSAF010000014">
    <property type="protein sequence ID" value="MFC3914365.1"/>
    <property type="molecule type" value="Genomic_DNA"/>
</dbReference>
<dbReference type="SUPFAM" id="SSF81345">
    <property type="entry name" value="ABC transporter involved in vitamin B12 uptake, BtuC"/>
    <property type="match status" value="1"/>
</dbReference>